<gene>
    <name evidence="1" type="ORF">LTRI10_LOCUS5206</name>
</gene>
<keyword evidence="2" id="KW-1185">Reference proteome</keyword>
<name>A0AAV2CMJ7_9ROSI</name>
<proteinExistence type="predicted"/>
<accession>A0AAV2CMJ7</accession>
<evidence type="ECO:0000313" key="1">
    <source>
        <dbReference type="EMBL" id="CAL1357588.1"/>
    </source>
</evidence>
<sequence length="97" mass="10774">MSLIAAYQKKQSLLCNCCWGNSQVAVSKFASTVLICQTIAEVADLNLTCNFWADFLIGKKLQLPSFHDCLMERGTVQMLTVGREAAIEVQVQFLKIS</sequence>
<protein>
    <submittedName>
        <fullName evidence="1">Uncharacterized protein</fullName>
    </submittedName>
</protein>
<dbReference type="Proteomes" id="UP001497516">
    <property type="component" value="Chromosome 1"/>
</dbReference>
<dbReference type="AlphaFoldDB" id="A0AAV2CMJ7"/>
<organism evidence="1 2">
    <name type="scientific">Linum trigynum</name>
    <dbReference type="NCBI Taxonomy" id="586398"/>
    <lineage>
        <taxon>Eukaryota</taxon>
        <taxon>Viridiplantae</taxon>
        <taxon>Streptophyta</taxon>
        <taxon>Embryophyta</taxon>
        <taxon>Tracheophyta</taxon>
        <taxon>Spermatophyta</taxon>
        <taxon>Magnoliopsida</taxon>
        <taxon>eudicotyledons</taxon>
        <taxon>Gunneridae</taxon>
        <taxon>Pentapetalae</taxon>
        <taxon>rosids</taxon>
        <taxon>fabids</taxon>
        <taxon>Malpighiales</taxon>
        <taxon>Linaceae</taxon>
        <taxon>Linum</taxon>
    </lineage>
</organism>
<evidence type="ECO:0000313" key="2">
    <source>
        <dbReference type="Proteomes" id="UP001497516"/>
    </source>
</evidence>
<dbReference type="EMBL" id="OZ034813">
    <property type="protein sequence ID" value="CAL1357588.1"/>
    <property type="molecule type" value="Genomic_DNA"/>
</dbReference>
<reference evidence="1 2" key="1">
    <citation type="submission" date="2024-04" db="EMBL/GenBank/DDBJ databases">
        <authorList>
            <person name="Fracassetti M."/>
        </authorList>
    </citation>
    <scope>NUCLEOTIDE SEQUENCE [LARGE SCALE GENOMIC DNA]</scope>
</reference>